<dbReference type="InterPro" id="IPR020846">
    <property type="entry name" value="MFS_dom"/>
</dbReference>
<dbReference type="InterPro" id="IPR036259">
    <property type="entry name" value="MFS_trans_sf"/>
</dbReference>
<dbReference type="InterPro" id="IPR011701">
    <property type="entry name" value="MFS"/>
</dbReference>
<feature type="transmembrane region" description="Helical" evidence="6">
    <location>
        <begin position="512"/>
        <end position="536"/>
    </location>
</feature>
<evidence type="ECO:0000313" key="9">
    <source>
        <dbReference type="Proteomes" id="UP000292958"/>
    </source>
</evidence>
<evidence type="ECO:0000313" key="8">
    <source>
        <dbReference type="EMBL" id="RZU35319.1"/>
    </source>
</evidence>
<feature type="transmembrane region" description="Helical" evidence="6">
    <location>
        <begin position="226"/>
        <end position="245"/>
    </location>
</feature>
<evidence type="ECO:0000256" key="5">
    <source>
        <dbReference type="ARBA" id="ARBA00023136"/>
    </source>
</evidence>
<feature type="transmembrane region" description="Helical" evidence="6">
    <location>
        <begin position="164"/>
        <end position="186"/>
    </location>
</feature>
<feature type="transmembrane region" description="Helical" evidence="6">
    <location>
        <begin position="105"/>
        <end position="127"/>
    </location>
</feature>
<feature type="transmembrane region" description="Helical" evidence="6">
    <location>
        <begin position="429"/>
        <end position="450"/>
    </location>
</feature>
<keyword evidence="2" id="KW-0813">Transport</keyword>
<dbReference type="SUPFAM" id="SSF103473">
    <property type="entry name" value="MFS general substrate transporter"/>
    <property type="match status" value="1"/>
</dbReference>
<gene>
    <name evidence="8" type="ORF">BDD14_6094</name>
</gene>
<dbReference type="AlphaFoldDB" id="A0A4Q7YG84"/>
<feature type="transmembrane region" description="Helical" evidence="6">
    <location>
        <begin position="133"/>
        <end position="152"/>
    </location>
</feature>
<dbReference type="EMBL" id="SHKW01000003">
    <property type="protein sequence ID" value="RZU35319.1"/>
    <property type="molecule type" value="Genomic_DNA"/>
</dbReference>
<feature type="domain" description="Major facilitator superfamily (MFS) profile" evidence="7">
    <location>
        <begin position="40"/>
        <end position="540"/>
    </location>
</feature>
<protein>
    <submittedName>
        <fullName evidence="8">EmrB/QacA subfamily drug resistance transporter</fullName>
    </submittedName>
</protein>
<organism evidence="8 9">
    <name type="scientific">Edaphobacter modestus</name>
    <dbReference type="NCBI Taxonomy" id="388466"/>
    <lineage>
        <taxon>Bacteria</taxon>
        <taxon>Pseudomonadati</taxon>
        <taxon>Acidobacteriota</taxon>
        <taxon>Terriglobia</taxon>
        <taxon>Terriglobales</taxon>
        <taxon>Acidobacteriaceae</taxon>
        <taxon>Edaphobacter</taxon>
    </lineage>
</organism>
<accession>A0A4Q7YG84</accession>
<dbReference type="PANTHER" id="PTHR42718:SF9">
    <property type="entry name" value="MAJOR FACILITATOR SUPERFAMILY MULTIDRUG TRANSPORTER MFSC"/>
    <property type="match status" value="1"/>
</dbReference>
<dbReference type="RefSeq" id="WP_165420381.1">
    <property type="nucleotide sequence ID" value="NZ_SHKW01000003.1"/>
</dbReference>
<keyword evidence="4 6" id="KW-1133">Transmembrane helix</keyword>
<evidence type="ECO:0000256" key="4">
    <source>
        <dbReference type="ARBA" id="ARBA00022989"/>
    </source>
</evidence>
<keyword evidence="9" id="KW-1185">Reference proteome</keyword>
<dbReference type="PROSITE" id="PS50850">
    <property type="entry name" value="MFS"/>
    <property type="match status" value="1"/>
</dbReference>
<evidence type="ECO:0000256" key="2">
    <source>
        <dbReference type="ARBA" id="ARBA00022448"/>
    </source>
</evidence>
<feature type="transmembrane region" description="Helical" evidence="6">
    <location>
        <begin position="297"/>
        <end position="320"/>
    </location>
</feature>
<feature type="transmembrane region" description="Helical" evidence="6">
    <location>
        <begin position="257"/>
        <end position="276"/>
    </location>
</feature>
<evidence type="ECO:0000259" key="7">
    <source>
        <dbReference type="PROSITE" id="PS50850"/>
    </source>
</evidence>
<sequence>MSTDDLSQTLNPAIVAEGELFDSGIRRTLSRLTKLQRWMIVVGLGLAVAVETGTTIAINVILPDMKGNVAASQDEIGWVVTVYGAAFLCVVPLTAWFVRRLGTRNYLVLSLLLYGGGALGCCLSETLPALLTARVVMGIGGGAFLVRAMSALTRLHAPKERGPALLVFALIVNSSRALMPVLFGVVADNTRWNLAFLAIVPLTLVAAALLYKVIPRRLEFEPDPPPIDLVSTGLIVAGLTAFQVAMSRGQQDMWLQSRLICSMILVAAVCLALFVWRDTRPDNPNPVLNLRLLYRESALSSGILLAVIFGVLLSASLFVLPQYLRGVQDYNATQTALFFCVDAIATFVGLAFGAKFAPKLSPQVVVLLGLSIFAIANHLLTLQLTPDTPALNLYLIVVLHGASLGMQIPAVSGMLLGKSSPRYLPFDMAIYYHSRGVGSVLGVSATVAMLDIRESVHSSRLLDVAGRLNPDIHRLQVGLGHALHARGLPATTANLGSYEILHGLVTRQTLTLAYIDIFWCFQILALAGIVLVLVLWPNARRAASTVVRRVFVLAFNGVRRSPAVASSR</sequence>
<keyword evidence="5 6" id="KW-0472">Membrane</keyword>
<dbReference type="PANTHER" id="PTHR42718">
    <property type="entry name" value="MAJOR FACILITATOR SUPERFAMILY MULTIDRUG TRANSPORTER MFSC"/>
    <property type="match status" value="1"/>
</dbReference>
<feature type="transmembrane region" description="Helical" evidence="6">
    <location>
        <begin position="38"/>
        <end position="61"/>
    </location>
</feature>
<reference evidence="8 9" key="1">
    <citation type="submission" date="2019-02" db="EMBL/GenBank/DDBJ databases">
        <title>Genomic Encyclopedia of Archaeal and Bacterial Type Strains, Phase II (KMG-II): from individual species to whole genera.</title>
        <authorList>
            <person name="Goeker M."/>
        </authorList>
    </citation>
    <scope>NUCLEOTIDE SEQUENCE [LARGE SCALE GENOMIC DNA]</scope>
    <source>
        <strain evidence="8 9">DSM 18101</strain>
    </source>
</reference>
<dbReference type="GO" id="GO:0016020">
    <property type="term" value="C:membrane"/>
    <property type="evidence" value="ECO:0007669"/>
    <property type="project" value="UniProtKB-SubCell"/>
</dbReference>
<comment type="subcellular location">
    <subcellularLocation>
        <location evidence="1">Membrane</location>
        <topology evidence="1">Multi-pass membrane protein</topology>
    </subcellularLocation>
</comment>
<dbReference type="GO" id="GO:0022857">
    <property type="term" value="F:transmembrane transporter activity"/>
    <property type="evidence" value="ECO:0007669"/>
    <property type="project" value="InterPro"/>
</dbReference>
<feature type="transmembrane region" description="Helical" evidence="6">
    <location>
        <begin position="76"/>
        <end position="98"/>
    </location>
</feature>
<evidence type="ECO:0000256" key="1">
    <source>
        <dbReference type="ARBA" id="ARBA00004141"/>
    </source>
</evidence>
<feature type="transmembrane region" description="Helical" evidence="6">
    <location>
        <begin position="393"/>
        <end position="417"/>
    </location>
</feature>
<evidence type="ECO:0000256" key="6">
    <source>
        <dbReference type="SAM" id="Phobius"/>
    </source>
</evidence>
<feature type="transmembrane region" description="Helical" evidence="6">
    <location>
        <begin position="364"/>
        <end position="381"/>
    </location>
</feature>
<keyword evidence="3 6" id="KW-0812">Transmembrane</keyword>
<dbReference type="Pfam" id="PF07690">
    <property type="entry name" value="MFS_1"/>
    <property type="match status" value="1"/>
</dbReference>
<comment type="caution">
    <text evidence="8">The sequence shown here is derived from an EMBL/GenBank/DDBJ whole genome shotgun (WGS) entry which is preliminary data.</text>
</comment>
<dbReference type="Gene3D" id="1.20.1250.20">
    <property type="entry name" value="MFS general substrate transporter like domains"/>
    <property type="match status" value="1"/>
</dbReference>
<dbReference type="Proteomes" id="UP000292958">
    <property type="component" value="Unassembled WGS sequence"/>
</dbReference>
<evidence type="ECO:0000256" key="3">
    <source>
        <dbReference type="ARBA" id="ARBA00022692"/>
    </source>
</evidence>
<name>A0A4Q7YG84_9BACT</name>
<feature type="transmembrane region" description="Helical" evidence="6">
    <location>
        <begin position="332"/>
        <end position="352"/>
    </location>
</feature>
<feature type="transmembrane region" description="Helical" evidence="6">
    <location>
        <begin position="192"/>
        <end position="214"/>
    </location>
</feature>
<proteinExistence type="predicted"/>